<dbReference type="OrthoDB" id="3216537at2759"/>
<name>A0A0C3C4C4_HEBCY</name>
<sequence length="421" mass="47629">MAKLLKQTRPPITKLTTTFSLPKLHQVPAWGAAEVPRAPHSDTNKSPTSSAASSARVATTDYTIDRAEPCFITNVSAYTHVQAHMINAIRGNTDAHRAYKGEVEMFLERQGIVDHLFDLDQACNLANMDPSLHSAMDKYGMFAITCSETFLDKYIEILKGENKKWAEWNALRKPYTRHLQLFVPSNRIAEYELVVLQRDHFLPDDTVIFYYHRQGRTVSTVTGCKMVDGVLRQHPWAQDSPIYPAFQVRREIAAYNLNPYLVILAAEIKFRRYNAANGPALPPPYDTLMRKTLEVADLLYFQPVVNRDASSVQFAIVNVDVDSRYAQDKPLDSNVASFMEFGVRTGAEGDSGGSTARQRQPATGTRQKDADYWRHLMSGRDLELNDNDMELLREIEASNRAASSHGQSLERVEQWTKTLEL</sequence>
<organism evidence="2 3">
    <name type="scientific">Hebeloma cylindrosporum</name>
    <dbReference type="NCBI Taxonomy" id="76867"/>
    <lineage>
        <taxon>Eukaryota</taxon>
        <taxon>Fungi</taxon>
        <taxon>Dikarya</taxon>
        <taxon>Basidiomycota</taxon>
        <taxon>Agaricomycotina</taxon>
        <taxon>Agaricomycetes</taxon>
        <taxon>Agaricomycetidae</taxon>
        <taxon>Agaricales</taxon>
        <taxon>Agaricineae</taxon>
        <taxon>Hymenogastraceae</taxon>
        <taxon>Hebeloma</taxon>
    </lineage>
</organism>
<reference evidence="3" key="2">
    <citation type="submission" date="2015-01" db="EMBL/GenBank/DDBJ databases">
        <title>Evolutionary Origins and Diversification of the Mycorrhizal Mutualists.</title>
        <authorList>
            <consortium name="DOE Joint Genome Institute"/>
            <consortium name="Mycorrhizal Genomics Consortium"/>
            <person name="Kohler A."/>
            <person name="Kuo A."/>
            <person name="Nagy L.G."/>
            <person name="Floudas D."/>
            <person name="Copeland A."/>
            <person name="Barry K.W."/>
            <person name="Cichocki N."/>
            <person name="Veneault-Fourrey C."/>
            <person name="LaButti K."/>
            <person name="Lindquist E.A."/>
            <person name="Lipzen A."/>
            <person name="Lundell T."/>
            <person name="Morin E."/>
            <person name="Murat C."/>
            <person name="Riley R."/>
            <person name="Ohm R."/>
            <person name="Sun H."/>
            <person name="Tunlid A."/>
            <person name="Henrissat B."/>
            <person name="Grigoriev I.V."/>
            <person name="Hibbett D.S."/>
            <person name="Martin F."/>
        </authorList>
    </citation>
    <scope>NUCLEOTIDE SEQUENCE [LARGE SCALE GENOMIC DNA]</scope>
    <source>
        <strain evidence="3">h7</strain>
    </source>
</reference>
<feature type="region of interest" description="Disordered" evidence="1">
    <location>
        <begin position="36"/>
        <end position="55"/>
    </location>
</feature>
<dbReference type="HOGENOM" id="CLU_056205_0_0_1"/>
<reference evidence="2 3" key="1">
    <citation type="submission" date="2014-04" db="EMBL/GenBank/DDBJ databases">
        <authorList>
            <consortium name="DOE Joint Genome Institute"/>
            <person name="Kuo A."/>
            <person name="Gay G."/>
            <person name="Dore J."/>
            <person name="Kohler A."/>
            <person name="Nagy L.G."/>
            <person name="Floudas D."/>
            <person name="Copeland A."/>
            <person name="Barry K.W."/>
            <person name="Cichocki N."/>
            <person name="Veneault-Fourrey C."/>
            <person name="LaButti K."/>
            <person name="Lindquist E.A."/>
            <person name="Lipzen A."/>
            <person name="Lundell T."/>
            <person name="Morin E."/>
            <person name="Murat C."/>
            <person name="Sun H."/>
            <person name="Tunlid A."/>
            <person name="Henrissat B."/>
            <person name="Grigoriev I.V."/>
            <person name="Hibbett D.S."/>
            <person name="Martin F."/>
            <person name="Nordberg H.P."/>
            <person name="Cantor M.N."/>
            <person name="Hua S.X."/>
        </authorList>
    </citation>
    <scope>NUCLEOTIDE SEQUENCE [LARGE SCALE GENOMIC DNA]</scope>
    <source>
        <strain evidence="3">h7</strain>
    </source>
</reference>
<protein>
    <submittedName>
        <fullName evidence="2">Uncharacterized protein</fullName>
    </submittedName>
</protein>
<accession>A0A0C3C4C4</accession>
<dbReference type="EMBL" id="KN831790">
    <property type="protein sequence ID" value="KIM38456.1"/>
    <property type="molecule type" value="Genomic_DNA"/>
</dbReference>
<feature type="compositionally biased region" description="Basic and acidic residues" evidence="1">
    <location>
        <begin position="408"/>
        <end position="421"/>
    </location>
</feature>
<proteinExistence type="predicted"/>
<feature type="region of interest" description="Disordered" evidence="1">
    <location>
        <begin position="346"/>
        <end position="370"/>
    </location>
</feature>
<feature type="compositionally biased region" description="Polar residues" evidence="1">
    <location>
        <begin position="353"/>
        <end position="365"/>
    </location>
</feature>
<evidence type="ECO:0000256" key="1">
    <source>
        <dbReference type="SAM" id="MobiDB-lite"/>
    </source>
</evidence>
<evidence type="ECO:0000313" key="3">
    <source>
        <dbReference type="Proteomes" id="UP000053424"/>
    </source>
</evidence>
<evidence type="ECO:0000313" key="2">
    <source>
        <dbReference type="EMBL" id="KIM38456.1"/>
    </source>
</evidence>
<gene>
    <name evidence="2" type="ORF">M413DRAFT_447715</name>
</gene>
<dbReference type="AlphaFoldDB" id="A0A0C3C4C4"/>
<keyword evidence="3" id="KW-1185">Reference proteome</keyword>
<feature type="compositionally biased region" description="Low complexity" evidence="1">
    <location>
        <begin position="44"/>
        <end position="55"/>
    </location>
</feature>
<feature type="region of interest" description="Disordered" evidence="1">
    <location>
        <begin position="399"/>
        <end position="421"/>
    </location>
</feature>
<dbReference type="Proteomes" id="UP000053424">
    <property type="component" value="Unassembled WGS sequence"/>
</dbReference>